<proteinExistence type="predicted"/>
<dbReference type="Proteomes" id="UP000239649">
    <property type="component" value="Unassembled WGS sequence"/>
</dbReference>
<organism evidence="2 3">
    <name type="scientific">Micractinium conductrix</name>
    <dbReference type="NCBI Taxonomy" id="554055"/>
    <lineage>
        <taxon>Eukaryota</taxon>
        <taxon>Viridiplantae</taxon>
        <taxon>Chlorophyta</taxon>
        <taxon>core chlorophytes</taxon>
        <taxon>Trebouxiophyceae</taxon>
        <taxon>Chlorellales</taxon>
        <taxon>Chlorellaceae</taxon>
        <taxon>Chlorella clade</taxon>
        <taxon>Micractinium</taxon>
    </lineage>
</organism>
<dbReference type="EMBL" id="LHPF02000008">
    <property type="protein sequence ID" value="PSC73029.1"/>
    <property type="molecule type" value="Genomic_DNA"/>
</dbReference>
<reference evidence="2 3" key="1">
    <citation type="journal article" date="2018" name="Plant J.">
        <title>Genome sequences of Chlorella sorokiniana UTEX 1602 and Micractinium conductrix SAG 241.80: implications to maltose excretion by a green alga.</title>
        <authorList>
            <person name="Arriola M.B."/>
            <person name="Velmurugan N."/>
            <person name="Zhang Y."/>
            <person name="Plunkett M.H."/>
            <person name="Hondzo H."/>
            <person name="Barney B.M."/>
        </authorList>
    </citation>
    <scope>NUCLEOTIDE SEQUENCE [LARGE SCALE GENOMIC DNA]</scope>
    <source>
        <strain evidence="2 3">SAG 241.80</strain>
    </source>
</reference>
<feature type="compositionally biased region" description="Low complexity" evidence="1">
    <location>
        <begin position="12"/>
        <end position="24"/>
    </location>
</feature>
<gene>
    <name evidence="2" type="ORF">C2E20_3619</name>
</gene>
<keyword evidence="3" id="KW-1185">Reference proteome</keyword>
<accession>A0A2P6VG29</accession>
<evidence type="ECO:0000256" key="1">
    <source>
        <dbReference type="SAM" id="MobiDB-lite"/>
    </source>
</evidence>
<comment type="caution">
    <text evidence="2">The sequence shown here is derived from an EMBL/GenBank/DDBJ whole genome shotgun (WGS) entry which is preliminary data.</text>
</comment>
<evidence type="ECO:0000313" key="3">
    <source>
        <dbReference type="Proteomes" id="UP000239649"/>
    </source>
</evidence>
<feature type="region of interest" description="Disordered" evidence="1">
    <location>
        <begin position="1"/>
        <end position="53"/>
    </location>
</feature>
<feature type="compositionally biased region" description="Basic residues" evidence="1">
    <location>
        <begin position="104"/>
        <end position="128"/>
    </location>
</feature>
<dbReference type="AlphaFoldDB" id="A0A2P6VG29"/>
<evidence type="ECO:0000313" key="2">
    <source>
        <dbReference type="EMBL" id="PSC73029.1"/>
    </source>
</evidence>
<dbReference type="OrthoDB" id="514049at2759"/>
<name>A0A2P6VG29_9CHLO</name>
<protein>
    <submittedName>
        <fullName evidence="2">Uncharacterized protein</fullName>
    </submittedName>
</protein>
<feature type="region of interest" description="Disordered" evidence="1">
    <location>
        <begin position="100"/>
        <end position="128"/>
    </location>
</feature>
<sequence>MSPTSSRLRADAPSFSPTFASSSPVAIPQASATDDHGLPADPFELSASEMSVSPAELEELEEVEGWVSLMAELEGMEQDHLIELSLRHADKSKIAQIKAAAMSKGKHKAGGHHHKHHHHHAKAGHSKA</sequence>